<proteinExistence type="predicted"/>
<reference evidence="1 2" key="1">
    <citation type="submission" date="2012-02" db="EMBL/GenBank/DDBJ databases">
        <title>The Genome Sequence of Bacteroides fragilis CL07T12C05.</title>
        <authorList>
            <consortium name="The Broad Institute Genome Sequencing Platform"/>
            <person name="Earl A."/>
            <person name="Ward D."/>
            <person name="Feldgarden M."/>
            <person name="Gevers D."/>
            <person name="Zitomersky N.L."/>
            <person name="Coyne M.J."/>
            <person name="Comstock L.E."/>
            <person name="Young S.K."/>
            <person name="Zeng Q."/>
            <person name="Gargeya S."/>
            <person name="Fitzgerald M."/>
            <person name="Haas B."/>
            <person name="Abouelleil A."/>
            <person name="Alvarado L."/>
            <person name="Arachchi H.M."/>
            <person name="Berlin A."/>
            <person name="Chapman S.B."/>
            <person name="Gearin G."/>
            <person name="Goldberg J."/>
            <person name="Griggs A."/>
            <person name="Gujja S."/>
            <person name="Hansen M."/>
            <person name="Heiman D."/>
            <person name="Howarth C."/>
            <person name="Larimer J."/>
            <person name="Lui A."/>
            <person name="MacDonald P.J.P."/>
            <person name="McCowen C."/>
            <person name="Montmayeur A."/>
            <person name="Murphy C."/>
            <person name="Neiman D."/>
            <person name="Pearson M."/>
            <person name="Priest M."/>
            <person name="Roberts A."/>
            <person name="Saif S."/>
            <person name="Shea T."/>
            <person name="Sisk P."/>
            <person name="Stolte C."/>
            <person name="Sykes S."/>
            <person name="Wortman J."/>
            <person name="Nusbaum C."/>
            <person name="Birren B."/>
        </authorList>
    </citation>
    <scope>NUCLEOTIDE SEQUENCE [LARGE SCALE GENOMIC DNA]</scope>
    <source>
        <strain evidence="1 2">CL07T12C05</strain>
    </source>
</reference>
<evidence type="ECO:0000313" key="2">
    <source>
        <dbReference type="Proteomes" id="UP000003879"/>
    </source>
</evidence>
<name>A0A0E2ARD6_BACFG</name>
<dbReference type="SUPFAM" id="SSF102114">
    <property type="entry name" value="Radical SAM enzymes"/>
    <property type="match status" value="1"/>
</dbReference>
<feature type="non-terminal residue" evidence="1">
    <location>
        <position position="106"/>
    </location>
</feature>
<dbReference type="Gene3D" id="3.20.20.70">
    <property type="entry name" value="Aldolase class I"/>
    <property type="match status" value="1"/>
</dbReference>
<dbReference type="EMBL" id="AGXN01000010">
    <property type="protein sequence ID" value="EIY97185.1"/>
    <property type="molecule type" value="Genomic_DNA"/>
</dbReference>
<sequence>MIVEKEKIRFIVDIVDHCNLNCKCCGHFSPLAPKGFLDINTFERDLKRLHELLHGHIHCFELMGGESLLHPRLYELNSTCKCNRILINNLFKFFVWREVSKSFTRS</sequence>
<dbReference type="InterPro" id="IPR058240">
    <property type="entry name" value="rSAM_sf"/>
</dbReference>
<protein>
    <recommendedName>
        <fullName evidence="3">Radical SAM core domain-containing protein</fullName>
    </recommendedName>
</protein>
<dbReference type="AlphaFoldDB" id="A0A0E2ARD6"/>
<comment type="caution">
    <text evidence="1">The sequence shown here is derived from an EMBL/GenBank/DDBJ whole genome shotgun (WGS) entry which is preliminary data.</text>
</comment>
<gene>
    <name evidence="1" type="ORF">HMPREF1056_01898</name>
</gene>
<evidence type="ECO:0000313" key="1">
    <source>
        <dbReference type="EMBL" id="EIY97185.1"/>
    </source>
</evidence>
<organism evidence="1 2">
    <name type="scientific">Bacteroides fragilis CL07T12C05</name>
    <dbReference type="NCBI Taxonomy" id="997883"/>
    <lineage>
        <taxon>Bacteria</taxon>
        <taxon>Pseudomonadati</taxon>
        <taxon>Bacteroidota</taxon>
        <taxon>Bacteroidia</taxon>
        <taxon>Bacteroidales</taxon>
        <taxon>Bacteroidaceae</taxon>
        <taxon>Bacteroides</taxon>
    </lineage>
</organism>
<accession>A0A0E2ARD6</accession>
<dbReference type="HOGENOM" id="CLU_2228668_0_0_10"/>
<dbReference type="InterPro" id="IPR013785">
    <property type="entry name" value="Aldolase_TIM"/>
</dbReference>
<evidence type="ECO:0008006" key="3">
    <source>
        <dbReference type="Google" id="ProtNLM"/>
    </source>
</evidence>
<dbReference type="Proteomes" id="UP000003879">
    <property type="component" value="Unassembled WGS sequence"/>
</dbReference>